<reference evidence="2 3" key="1">
    <citation type="submission" date="2016-10" db="EMBL/GenBank/DDBJ databases">
        <authorList>
            <person name="de Groot N.N."/>
        </authorList>
    </citation>
    <scope>NUCLEOTIDE SEQUENCE [LARGE SCALE GENOMIC DNA]</scope>
    <source>
        <strain evidence="2 3">DSM 14858</strain>
    </source>
</reference>
<feature type="signal peptide" evidence="1">
    <location>
        <begin position="1"/>
        <end position="20"/>
    </location>
</feature>
<evidence type="ECO:0000256" key="1">
    <source>
        <dbReference type="SAM" id="SignalP"/>
    </source>
</evidence>
<evidence type="ECO:0000313" key="3">
    <source>
        <dbReference type="Proteomes" id="UP000199283"/>
    </source>
</evidence>
<dbReference type="AlphaFoldDB" id="A0A1H7MIC2"/>
<name>A0A1H7MIC2_9RHOB</name>
<dbReference type="OrthoDB" id="8346165at2"/>
<feature type="chain" id="PRO_5011531005" evidence="1">
    <location>
        <begin position="21"/>
        <end position="765"/>
    </location>
</feature>
<organism evidence="2 3">
    <name type="scientific">Jannaschia helgolandensis</name>
    <dbReference type="NCBI Taxonomy" id="188906"/>
    <lineage>
        <taxon>Bacteria</taxon>
        <taxon>Pseudomonadati</taxon>
        <taxon>Pseudomonadota</taxon>
        <taxon>Alphaproteobacteria</taxon>
        <taxon>Rhodobacterales</taxon>
        <taxon>Roseobacteraceae</taxon>
        <taxon>Jannaschia</taxon>
    </lineage>
</organism>
<evidence type="ECO:0000313" key="2">
    <source>
        <dbReference type="EMBL" id="SEL10819.1"/>
    </source>
</evidence>
<protein>
    <submittedName>
        <fullName evidence="2">Uncharacterized protein</fullName>
    </submittedName>
</protein>
<keyword evidence="3" id="KW-1185">Reference proteome</keyword>
<accession>A0A1H7MIC2</accession>
<gene>
    <name evidence="2" type="ORF">SAMN04488526_1945</name>
</gene>
<keyword evidence="1" id="KW-0732">Signal</keyword>
<dbReference type="Proteomes" id="UP000199283">
    <property type="component" value="Unassembled WGS sequence"/>
</dbReference>
<dbReference type="RefSeq" id="WP_092762237.1">
    <property type="nucleotide sequence ID" value="NZ_FNZQ01000003.1"/>
</dbReference>
<proteinExistence type="predicted"/>
<dbReference type="EMBL" id="FNZQ01000003">
    <property type="protein sequence ID" value="SEL10819.1"/>
    <property type="molecule type" value="Genomic_DNA"/>
</dbReference>
<sequence>MKKFLTTTAIASALALPATAAHESTDVTQTVGALQAALNSIVINFDGTTVSQAATNAANLINYTADDLHDVLQTTDPSTGDGGLGQFAVNSLVSTGGFSGGVFTGAFDDVTQTATNVANSIEALNLEDLDQDLEATQVAINSISGPTGITSFNQTAVNAGNLATLDGVQNDLDQDVDDTVQTASNSAVSSQGIIVMGAGNSQSATNVVNSATIVGSVGNHLEQDVDDTLQDASNLLSNGGGESIFTFDQSAVNAANLATVDSLDDDVNQDVADLAQTASNAAVSTGGIFNGVQAATNVANSVTVAGAVDDDIIQSVSESGHHPQPVSQSASNVADADGDVGGMIQNAVNAANLATAASVGDNVDQYAYDLDQDADNLAFAFDGNINLVDQAATNVVNSLDIAGTVGGNVSQTLGDSSQTAGNTLDGVLSISNSTQAAVNAANLATLMTVGGDIDQTVEDVDQLATNEALLVIGSVAGNEVDPVTMEAIPATQEATNVANSVSAAGDGLEIETLDQEVIDATQIAANNIGASPIGGDEVTGVANVNQTAVNAANLATLQDVNVSLDQSVSGLGQLAINTVVDVDASKGGISDLTQAATNVANSATLDDVEASATLTQTADMTGFLNGQAALNYVEFGKFGVTTAAQTATNAVNLATLDALRGTLSQEVINGAQIAGNLVNYSGSTGSAPFFDSAGTVSGLTQTAVNAANLVTVKTLPDLGGLEVSQSYSGFQLAGNGLYDADTINNVTQAATNVANSISNPPPSVP</sequence>